<feature type="binding site" evidence="3">
    <location>
        <position position="323"/>
    </location>
    <ligand>
        <name>phosphoenolpyruvate</name>
        <dbReference type="ChEBI" id="CHEBI:58702"/>
    </ligand>
</feature>
<reference evidence="5" key="1">
    <citation type="journal article" date="2020" name="mSystems">
        <title>Genome- and Community-Level Interaction Insights into Carbon Utilization and Element Cycling Functions of Hydrothermarchaeota in Hydrothermal Sediment.</title>
        <authorList>
            <person name="Zhou Z."/>
            <person name="Liu Y."/>
            <person name="Xu W."/>
            <person name="Pan J."/>
            <person name="Luo Z.H."/>
            <person name="Li M."/>
        </authorList>
    </citation>
    <scope>NUCLEOTIDE SEQUENCE [LARGE SCALE GENOMIC DNA]</scope>
    <source>
        <strain evidence="5">SpSt-1224</strain>
    </source>
</reference>
<keyword evidence="3" id="KW-0170">Cobalt</keyword>
<dbReference type="GO" id="GO:0003849">
    <property type="term" value="F:3-deoxy-7-phosphoheptulonate synthase activity"/>
    <property type="evidence" value="ECO:0007669"/>
    <property type="project" value="UniProtKB-EC"/>
</dbReference>
<evidence type="ECO:0000256" key="3">
    <source>
        <dbReference type="PIRSR" id="PIRSR602480-1"/>
    </source>
</evidence>
<dbReference type="EMBL" id="DSDS01000063">
    <property type="protein sequence ID" value="HET97633.1"/>
    <property type="molecule type" value="Genomic_DNA"/>
</dbReference>
<dbReference type="NCBIfam" id="TIGR01358">
    <property type="entry name" value="DAHP_synth_II"/>
    <property type="match status" value="1"/>
</dbReference>
<dbReference type="InterPro" id="IPR013785">
    <property type="entry name" value="Aldolase_TIM"/>
</dbReference>
<dbReference type="Gene3D" id="3.20.20.70">
    <property type="entry name" value="Aldolase class I"/>
    <property type="match status" value="2"/>
</dbReference>
<protein>
    <recommendedName>
        <fullName evidence="4">Phospho-2-dehydro-3-deoxyheptonate aldolase</fullName>
        <ecNumber evidence="4">2.5.1.54</ecNumber>
    </recommendedName>
</protein>
<comment type="similarity">
    <text evidence="1 4">Belongs to the class-II DAHP synthase family.</text>
</comment>
<evidence type="ECO:0000256" key="1">
    <source>
        <dbReference type="ARBA" id="ARBA00008911"/>
    </source>
</evidence>
<keyword evidence="2 4" id="KW-0808">Transferase</keyword>
<feature type="binding site" evidence="3">
    <location>
        <position position="292"/>
    </location>
    <ligand>
        <name>phosphoenolpyruvate</name>
        <dbReference type="ChEBI" id="CHEBI:58702"/>
    </ligand>
</feature>
<feature type="binding site" evidence="3">
    <location>
        <begin position="269"/>
        <end position="270"/>
    </location>
    <ligand>
        <name>phosphoenolpyruvate</name>
        <dbReference type="ChEBI" id="CHEBI:58702"/>
    </ligand>
</feature>
<comment type="catalytic activity">
    <reaction evidence="4">
        <text>D-erythrose 4-phosphate + phosphoenolpyruvate + H2O = 7-phospho-2-dehydro-3-deoxy-D-arabino-heptonate + phosphate</text>
        <dbReference type="Rhea" id="RHEA:14717"/>
        <dbReference type="ChEBI" id="CHEBI:15377"/>
        <dbReference type="ChEBI" id="CHEBI:16897"/>
        <dbReference type="ChEBI" id="CHEBI:43474"/>
        <dbReference type="ChEBI" id="CHEBI:58394"/>
        <dbReference type="ChEBI" id="CHEBI:58702"/>
        <dbReference type="EC" id="2.5.1.54"/>
    </reaction>
</comment>
<dbReference type="GO" id="GO:0009073">
    <property type="term" value="P:aromatic amino acid family biosynthetic process"/>
    <property type="evidence" value="ECO:0007669"/>
    <property type="project" value="UniProtKB-KW"/>
</dbReference>
<comment type="caution">
    <text evidence="5">The sequence shown here is derived from an EMBL/GenBank/DDBJ whole genome shotgun (WGS) entry which is preliminary data.</text>
</comment>
<evidence type="ECO:0000313" key="5">
    <source>
        <dbReference type="EMBL" id="HET97633.1"/>
    </source>
</evidence>
<comment type="cofactor">
    <cofactor evidence="3">
        <name>Mn(2+)</name>
        <dbReference type="ChEBI" id="CHEBI:29035"/>
    </cofactor>
    <cofactor evidence="3">
        <name>Co(2+)</name>
        <dbReference type="ChEBI" id="CHEBI:48828"/>
    </cofactor>
    <cofactor evidence="3">
        <name>Cd(2+)</name>
        <dbReference type="ChEBI" id="CHEBI:48775"/>
    </cofactor>
    <text evidence="3">Binds 1 divalent cation per subunit. The enzyme is active with manganese, cobalt or cadmium ions.</text>
</comment>
<dbReference type="AlphaFoldDB" id="A0A7C2XNV4"/>
<sequence>MAGKTNWSKSSWQNFTALQQPNWPDREEYRYALATLAELPPLVFAGEIRDLKRQLAMAAKGDAFLLQGGDCAESFSLCTAPVVRELLKVILQMTVILGYAGGKPVVKVGRMAGQYAKPRSADTEMVNGVELPSYRGDMVNSIEATPEARRPDPQRMVKGYFLACATMNILRAFTTGGYAALERVHAWNNEFVKSSPQGQMYDKLARNIDQAINFMRVVGLDTDVPQLTQASFFTSHEALLLGYEEALTRQDSTTGNWYDCSAHMLWIGERTRQVDGAHVEFLRGVNNPIGVKIGPNHDIDDVKRLVSVLNPENEPGKLTLIARFGIKNIAEGLTPLVRALKEEGFNLVWSCDPMHGNTYTSASGLKTRNFINILEEIRTFFEIHWQEGTVPGGVHFEMTGADVTECVGGGRDIVDQELSQRYLTMCDPRLNAEQSLELAFQIAELLREK</sequence>
<keyword evidence="4" id="KW-0057">Aromatic amino acid biosynthesis</keyword>
<gene>
    <name evidence="5" type="ORF">ENN98_02840</name>
</gene>
<feature type="binding site" evidence="3">
    <location>
        <position position="397"/>
    </location>
    <ligand>
        <name>Mn(2+)</name>
        <dbReference type="ChEBI" id="CHEBI:29035"/>
    </ligand>
</feature>
<dbReference type="PANTHER" id="PTHR21337:SF0">
    <property type="entry name" value="PHOSPHO-2-DEHYDRO-3-DEOXYHEPTONATE ALDOLASE"/>
    <property type="match status" value="1"/>
</dbReference>
<feature type="binding site" evidence="3">
    <location>
        <position position="71"/>
    </location>
    <ligand>
        <name>Mn(2+)</name>
        <dbReference type="ChEBI" id="CHEBI:29035"/>
    </ligand>
</feature>
<evidence type="ECO:0000256" key="4">
    <source>
        <dbReference type="RuleBase" id="RU363071"/>
    </source>
</evidence>
<dbReference type="Pfam" id="PF01474">
    <property type="entry name" value="DAHP_synth_2"/>
    <property type="match status" value="1"/>
</dbReference>
<accession>A0A7C2XNV4</accession>
<keyword evidence="3" id="KW-0464">Manganese</keyword>
<comment type="pathway">
    <text evidence="4">Metabolic intermediate biosynthesis; chorismate biosynthesis; chorismate from D-erythrose 4-phosphate and phosphoenolpyruvate: step 1/7.</text>
</comment>
<dbReference type="SUPFAM" id="SSF51569">
    <property type="entry name" value="Aldolase"/>
    <property type="match status" value="1"/>
</dbReference>
<proteinExistence type="inferred from homology"/>
<name>A0A7C2XNV4_9BACT</name>
<dbReference type="GO" id="GO:0008652">
    <property type="term" value="P:amino acid biosynthetic process"/>
    <property type="evidence" value="ECO:0007669"/>
    <property type="project" value="UniProtKB-KW"/>
</dbReference>
<feature type="binding site" evidence="3">
    <location>
        <position position="427"/>
    </location>
    <ligand>
        <name>Mn(2+)</name>
        <dbReference type="ChEBI" id="CHEBI:29035"/>
    </ligand>
</feature>
<dbReference type="EC" id="2.5.1.54" evidence="4"/>
<feature type="binding site" evidence="3">
    <location>
        <position position="110"/>
    </location>
    <ligand>
        <name>phosphoenolpyruvate</name>
        <dbReference type="ChEBI" id="CHEBI:58702"/>
    </ligand>
</feature>
<dbReference type="Proteomes" id="UP000885986">
    <property type="component" value="Unassembled WGS sequence"/>
</dbReference>
<evidence type="ECO:0000256" key="2">
    <source>
        <dbReference type="ARBA" id="ARBA00022679"/>
    </source>
</evidence>
<keyword evidence="4" id="KW-0028">Amino-acid biosynthesis</keyword>
<feature type="binding site" evidence="3">
    <location>
        <position position="355"/>
    </location>
    <ligand>
        <name>Mn(2+)</name>
        <dbReference type="ChEBI" id="CHEBI:29035"/>
    </ligand>
</feature>
<dbReference type="PANTHER" id="PTHR21337">
    <property type="entry name" value="PHOSPHO-2-DEHYDRO-3-DEOXYHEPTONATE ALDOLASE 1, 2"/>
    <property type="match status" value="1"/>
</dbReference>
<keyword evidence="3" id="KW-0104">Cadmium</keyword>
<dbReference type="InterPro" id="IPR002480">
    <property type="entry name" value="DAHP_synth_2"/>
</dbReference>
<organism evidence="5">
    <name type="scientific">Desulfurivibrio alkaliphilus</name>
    <dbReference type="NCBI Taxonomy" id="427923"/>
    <lineage>
        <taxon>Bacteria</taxon>
        <taxon>Pseudomonadati</taxon>
        <taxon>Thermodesulfobacteriota</taxon>
        <taxon>Desulfobulbia</taxon>
        <taxon>Desulfobulbales</taxon>
        <taxon>Desulfobulbaceae</taxon>
        <taxon>Desulfurivibrio</taxon>
    </lineage>
</organism>